<dbReference type="PANTHER" id="PTHR35263:SF1">
    <property type="entry name" value="TESTIS-EXPRESSED PROTEIN 49"/>
    <property type="match status" value="1"/>
</dbReference>
<gene>
    <name evidence="3" type="primary">LOC109469474</name>
</gene>
<dbReference type="InterPro" id="IPR038775">
    <property type="entry name" value="SPMIP11"/>
</dbReference>
<evidence type="ECO:0000256" key="1">
    <source>
        <dbReference type="SAM" id="MobiDB-lite"/>
    </source>
</evidence>
<evidence type="ECO:0000313" key="2">
    <source>
        <dbReference type="Proteomes" id="UP000515135"/>
    </source>
</evidence>
<name>A0A6P4YGI7_BRABE</name>
<dbReference type="RefSeq" id="XP_019623548.1">
    <property type="nucleotide sequence ID" value="XM_019767989.1"/>
</dbReference>
<protein>
    <submittedName>
        <fullName evidence="3">Uncharacterized protein LOC109469474</fullName>
    </submittedName>
</protein>
<feature type="region of interest" description="Disordered" evidence="1">
    <location>
        <begin position="41"/>
        <end position="71"/>
    </location>
</feature>
<dbReference type="KEGG" id="bbel:109469474"/>
<dbReference type="Proteomes" id="UP000515135">
    <property type="component" value="Unplaced"/>
</dbReference>
<organism evidence="2 3">
    <name type="scientific">Branchiostoma belcheri</name>
    <name type="common">Amphioxus</name>
    <dbReference type="NCBI Taxonomy" id="7741"/>
    <lineage>
        <taxon>Eukaryota</taxon>
        <taxon>Metazoa</taxon>
        <taxon>Chordata</taxon>
        <taxon>Cephalochordata</taxon>
        <taxon>Leptocardii</taxon>
        <taxon>Amphioxiformes</taxon>
        <taxon>Branchiostomatidae</taxon>
        <taxon>Branchiostoma</taxon>
    </lineage>
</organism>
<dbReference type="PANTHER" id="PTHR35263">
    <property type="entry name" value="TESTIS-EXPRESSED PROTEIN 49"/>
    <property type="match status" value="1"/>
</dbReference>
<evidence type="ECO:0000313" key="3">
    <source>
        <dbReference type="RefSeq" id="XP_019623548.1"/>
    </source>
</evidence>
<accession>A0A6P4YGI7</accession>
<dbReference type="OrthoDB" id="7085216at2759"/>
<dbReference type="AlphaFoldDB" id="A0A6P4YGI7"/>
<sequence length="152" mass="16900">MAFFGITGLGYQDAIKEKVLRPAEVNSEGLGTRGVDTAAEVVGDPGEGTPKPFSPAEKVNPSELTSGDPQGSYVKYTTMLRKHIRNPHAPNQLNRLPQTEGQCVGFWHPNKGEPPIQQQLPWTRVPRYGMVTSEMTRFVDQMAVTNKEFRLF</sequence>
<proteinExistence type="predicted"/>
<keyword evidence="2" id="KW-1185">Reference proteome</keyword>
<dbReference type="GeneID" id="109469474"/>
<dbReference type="Pfam" id="PF22593">
    <property type="entry name" value="SPMIP11"/>
    <property type="match status" value="1"/>
</dbReference>
<reference evidence="3" key="1">
    <citation type="submission" date="2025-08" db="UniProtKB">
        <authorList>
            <consortium name="RefSeq"/>
        </authorList>
    </citation>
    <scope>IDENTIFICATION</scope>
    <source>
        <tissue evidence="3">Gonad</tissue>
    </source>
</reference>